<protein>
    <submittedName>
        <fullName evidence="1">Site-specific integrase</fullName>
    </submittedName>
</protein>
<accession>A0ACC7NGX8</accession>
<evidence type="ECO:0000313" key="2">
    <source>
        <dbReference type="Proteomes" id="UP001629235"/>
    </source>
</evidence>
<evidence type="ECO:0000313" key="1">
    <source>
        <dbReference type="EMBL" id="MFM0105496.1"/>
    </source>
</evidence>
<dbReference type="Proteomes" id="UP001629235">
    <property type="component" value="Unassembled WGS sequence"/>
</dbReference>
<keyword evidence="2" id="KW-1185">Reference proteome</keyword>
<organism evidence="1 2">
    <name type="scientific">Paraburkholderia rhynchosiae</name>
    <dbReference type="NCBI Taxonomy" id="487049"/>
    <lineage>
        <taxon>Bacteria</taxon>
        <taxon>Pseudomonadati</taxon>
        <taxon>Pseudomonadota</taxon>
        <taxon>Betaproteobacteria</taxon>
        <taxon>Burkholderiales</taxon>
        <taxon>Burkholderiaceae</taxon>
        <taxon>Paraburkholderia</taxon>
    </lineage>
</organism>
<dbReference type="EMBL" id="JAQQDW010000036">
    <property type="protein sequence ID" value="MFM0105496.1"/>
    <property type="molecule type" value="Genomic_DNA"/>
</dbReference>
<reference evidence="1 2" key="1">
    <citation type="journal article" date="2024" name="Chem. Sci.">
        <title>Discovery of megapolipeptins by genome mining of a Burkholderiales bacteria collection.</title>
        <authorList>
            <person name="Paulo B.S."/>
            <person name="Recchia M.J.J."/>
            <person name="Lee S."/>
            <person name="Fergusson C.H."/>
            <person name="Romanowski S.B."/>
            <person name="Hernandez A."/>
            <person name="Krull N."/>
            <person name="Liu D.Y."/>
            <person name="Cavanagh H."/>
            <person name="Bos A."/>
            <person name="Gray C.A."/>
            <person name="Murphy B.T."/>
            <person name="Linington R.G."/>
            <person name="Eustaquio A.S."/>
        </authorList>
    </citation>
    <scope>NUCLEOTIDE SEQUENCE [LARGE SCALE GENOMIC DNA]</scope>
    <source>
        <strain evidence="1 2">RL18-126-BIB-B</strain>
    </source>
</reference>
<proteinExistence type="predicted"/>
<gene>
    <name evidence="1" type="ORF">PQR01_18885</name>
</gene>
<sequence length="518" mass="57104">MSTKTDNPSHAVQPYFGVVPEFVTTRGGAVFSTTGTMWEVREAAARVRLHFDKLPPLSISFLTAFQATLIWYARNASLWHFRNMFQRASNLFEAKFDVTRTVIGEINAVDILNFRGSLGEAHEYKLGAVSGFLEQWHAMGYAGVTADAAHQLKQLRLKGNPKGVDVTTRHPTKGPFTDLELEALQHNLNRAYGNGDVSDAEYVLCWLFMALGQRPVQYAVLKVSDVAQSVDNDGIKTYYISVPRGKRRDSKPRKEFKVRALTPQIGKHVFRYAQKLKAQFEGKLKDPNAAPLFPSADIGEAPDGYAYHQTSAEIGIMLADALSRLNVVSERTGDFIKVGAKRFRTTVGTRAAQEGHSELVIAELLDHSDTQNVGVYVKSTAEIVERIDRAMAMYMAPLAQAFAGKLIAGPAEATRAFDPASEIRAPQITKSLKCMSSCGKNGPCGFLKPIACYTCGSFEPWLDGPHEMVLDYLLSDRDRLMKDADPRIASINDRTIFAVAEVVALCEESKAAREASNG</sequence>
<name>A0ACC7NGX8_9BURK</name>
<comment type="caution">
    <text evidence="1">The sequence shown here is derived from an EMBL/GenBank/DDBJ whole genome shotgun (WGS) entry which is preliminary data.</text>
</comment>